<dbReference type="eggNOG" id="ENOG50318TF">
    <property type="taxonomic scope" value="Bacteria"/>
</dbReference>
<accession>A0A178LXS9</accession>
<protein>
    <submittedName>
        <fullName evidence="2">Uncharacterized protein</fullName>
    </submittedName>
</protein>
<evidence type="ECO:0000313" key="2">
    <source>
        <dbReference type="EMBL" id="OAN38650.1"/>
    </source>
</evidence>
<feature type="signal peptide" evidence="1">
    <location>
        <begin position="1"/>
        <end position="28"/>
    </location>
</feature>
<reference evidence="2 3" key="1">
    <citation type="submission" date="2016-04" db="EMBL/GenBank/DDBJ databases">
        <title>Draft Genome Sequences of Staphylococcus capitis Strain H36, S. capitis Strain H65, S. cohnii Strain H62, S. hominis Strain H69, Mycobacterium iranicum Strain H39, Plantibacter sp. Strain H53, Pseudomonas oryzihabitans Strain H72, and Microbacterium sp. Strain H83, isolated from residential settings.</title>
        <authorList>
            <person name="Lymperopoulou D."/>
            <person name="Adams R.I."/>
            <person name="Lindow S."/>
            <person name="Coil D.A."/>
            <person name="Jospin G."/>
            <person name="Eisen J.A."/>
        </authorList>
    </citation>
    <scope>NUCLEOTIDE SEQUENCE [LARGE SCALE GENOMIC DNA]</scope>
    <source>
        <strain evidence="2 3">H39</strain>
    </source>
</reference>
<gene>
    <name evidence="2" type="ORF">A4X20_04925</name>
</gene>
<dbReference type="EMBL" id="LWCS01000021">
    <property type="protein sequence ID" value="OAN38650.1"/>
    <property type="molecule type" value="Genomic_DNA"/>
</dbReference>
<sequence>MRLSKLGMVATALMAVATLLAPPSSANFAIGNYDLLTNRYTRASWFWFVSLCIPEKNPNCLNVAARPRLAFYEYYESKVWLDNGRYTFTVDVPDGLQCPGQVMPTRETYSWDAVTLLGTIDSKFNVGCFNGPPGSQFWTFKLQRL</sequence>
<dbReference type="OrthoDB" id="4746900at2"/>
<name>A0A178LXS9_MYCIR</name>
<dbReference type="Proteomes" id="UP000078396">
    <property type="component" value="Unassembled WGS sequence"/>
</dbReference>
<feature type="chain" id="PRO_5008091492" evidence="1">
    <location>
        <begin position="29"/>
        <end position="145"/>
    </location>
</feature>
<dbReference type="AlphaFoldDB" id="A0A178LXS9"/>
<evidence type="ECO:0000256" key="1">
    <source>
        <dbReference type="SAM" id="SignalP"/>
    </source>
</evidence>
<dbReference type="RefSeq" id="WP_064281807.1">
    <property type="nucleotide sequence ID" value="NZ_LWCS01000021.1"/>
</dbReference>
<organism evidence="2 3">
    <name type="scientific">Mycolicibacterium iranicum</name>
    <name type="common">Mycobacterium iranicum</name>
    <dbReference type="NCBI Taxonomy" id="912594"/>
    <lineage>
        <taxon>Bacteria</taxon>
        <taxon>Bacillati</taxon>
        <taxon>Actinomycetota</taxon>
        <taxon>Actinomycetes</taxon>
        <taxon>Mycobacteriales</taxon>
        <taxon>Mycobacteriaceae</taxon>
        <taxon>Mycolicibacterium</taxon>
    </lineage>
</organism>
<dbReference type="STRING" id="912594.AWC12_29375"/>
<comment type="caution">
    <text evidence="2">The sequence shown here is derived from an EMBL/GenBank/DDBJ whole genome shotgun (WGS) entry which is preliminary data.</text>
</comment>
<proteinExistence type="predicted"/>
<evidence type="ECO:0000313" key="3">
    <source>
        <dbReference type="Proteomes" id="UP000078396"/>
    </source>
</evidence>
<keyword evidence="1" id="KW-0732">Signal</keyword>